<dbReference type="RefSeq" id="WP_379716807.1">
    <property type="nucleotide sequence ID" value="NZ_JBHTBS010000024.1"/>
</dbReference>
<dbReference type="NCBIfam" id="TIGR03696">
    <property type="entry name" value="Rhs_assc_core"/>
    <property type="match status" value="1"/>
</dbReference>
<comment type="caution">
    <text evidence="2">The sequence shown here is derived from an EMBL/GenBank/DDBJ whole genome shotgun (WGS) entry which is preliminary data.</text>
</comment>
<evidence type="ECO:0000256" key="1">
    <source>
        <dbReference type="SAM" id="MobiDB-lite"/>
    </source>
</evidence>
<gene>
    <name evidence="2" type="ORF">ACFQY0_20720</name>
</gene>
<dbReference type="InterPro" id="IPR022385">
    <property type="entry name" value="Rhs_assc_core"/>
</dbReference>
<dbReference type="EMBL" id="JBHTBS010000024">
    <property type="protein sequence ID" value="MFC7339625.1"/>
    <property type="molecule type" value="Genomic_DNA"/>
</dbReference>
<accession>A0ABW2LDE5</accession>
<feature type="region of interest" description="Disordered" evidence="1">
    <location>
        <begin position="1"/>
        <end position="47"/>
    </location>
</feature>
<proteinExistence type="predicted"/>
<dbReference type="Gene3D" id="2.180.10.10">
    <property type="entry name" value="RHS repeat-associated core"/>
    <property type="match status" value="1"/>
</dbReference>
<sequence length="291" mass="32447">MGFLTTCPLSADPFPNPRRRVRRFAGNPPPSLRLATDGPQRTPWTKRPSVAHTETGVAYYGFRYYDPMAGRWPSRDPIEEQGGVNLYGFVGNNGVNGVDLTGLSPFIAEGIETLSDGRPGFRIILQHHLTPGEYYIQMVTITETYKECDGTSGGDSRLAGDLWYPFDQDTFPQHGGKTMFEDVWQRGNLNEKCSFGTYWEAELFKVPKAEFQNHEIAQAKTGFNANPDSGMFNMPITPGPTQNFFDKRFDAIPGRISEGKYTLAYSYSDNCDGDGQVTEQYELGGDLKEGS</sequence>
<protein>
    <submittedName>
        <fullName evidence="2">RHS repeat-associated core domain-containing protein</fullName>
    </submittedName>
</protein>
<evidence type="ECO:0000313" key="2">
    <source>
        <dbReference type="EMBL" id="MFC7339625.1"/>
    </source>
</evidence>
<organism evidence="2 3">
    <name type="scientific">Haloferula chungangensis</name>
    <dbReference type="NCBI Taxonomy" id="1048331"/>
    <lineage>
        <taxon>Bacteria</taxon>
        <taxon>Pseudomonadati</taxon>
        <taxon>Verrucomicrobiota</taxon>
        <taxon>Verrucomicrobiia</taxon>
        <taxon>Verrucomicrobiales</taxon>
        <taxon>Verrucomicrobiaceae</taxon>
        <taxon>Haloferula</taxon>
    </lineage>
</organism>
<dbReference type="Proteomes" id="UP001596472">
    <property type="component" value="Unassembled WGS sequence"/>
</dbReference>
<keyword evidence="3" id="KW-1185">Reference proteome</keyword>
<name>A0ABW2LDE5_9BACT</name>
<reference evidence="3" key="1">
    <citation type="journal article" date="2019" name="Int. J. Syst. Evol. Microbiol.">
        <title>The Global Catalogue of Microorganisms (GCM) 10K type strain sequencing project: providing services to taxonomists for standard genome sequencing and annotation.</title>
        <authorList>
            <consortium name="The Broad Institute Genomics Platform"/>
            <consortium name="The Broad Institute Genome Sequencing Center for Infectious Disease"/>
            <person name="Wu L."/>
            <person name="Ma J."/>
        </authorList>
    </citation>
    <scope>NUCLEOTIDE SEQUENCE [LARGE SCALE GENOMIC DNA]</scope>
    <source>
        <strain evidence="3">CGMCC 4.1467</strain>
    </source>
</reference>
<evidence type="ECO:0000313" key="3">
    <source>
        <dbReference type="Proteomes" id="UP001596472"/>
    </source>
</evidence>